<sequence length="192" mass="21066">MAEVRPAGPDSWRDVSTVMGERGDPSRCLCQYFRLRGRAWSDATPDENREALRTQVCHGERPPGVLAYDGDTPIGWCAVAPRTSYPRVLASPHWRTDHPDSWVITCFVVPVGKRRRGVAGELAAGAVAMAREYGAPSVEGCAVDTTLAGRTPSADLYRGPLSVFLDAGFSEVSRTSPQWILVRRTLRPSRRA</sequence>
<evidence type="ECO:0000313" key="3">
    <source>
        <dbReference type="Proteomes" id="UP000293342"/>
    </source>
</evidence>
<evidence type="ECO:0000313" key="2">
    <source>
        <dbReference type="EMBL" id="TCC39127.1"/>
    </source>
</evidence>
<dbReference type="SUPFAM" id="SSF55729">
    <property type="entry name" value="Acyl-CoA N-acyltransferases (Nat)"/>
    <property type="match status" value="1"/>
</dbReference>
<keyword evidence="3" id="KW-1185">Reference proteome</keyword>
<reference evidence="2 3" key="1">
    <citation type="submission" date="2019-02" db="EMBL/GenBank/DDBJ databases">
        <title>Kribbella capetownensis sp. nov. and Kribbella speibonae sp. nov., isolated from soil.</title>
        <authorList>
            <person name="Curtis S.M."/>
            <person name="Norton I."/>
            <person name="Everest G.J."/>
            <person name="Meyers P.R."/>
        </authorList>
    </citation>
    <scope>NUCLEOTIDE SEQUENCE [LARGE SCALE GENOMIC DNA]</scope>
    <source>
        <strain evidence="2 3">YM53</strain>
    </source>
</reference>
<dbReference type="OrthoDB" id="3239945at2"/>
<keyword evidence="2" id="KW-0808">Transferase</keyword>
<dbReference type="RefSeq" id="WP_131518910.1">
    <property type="nucleotide sequence ID" value="NZ_SJKD01000014.1"/>
</dbReference>
<gene>
    <name evidence="2" type="ORF">E0H75_39780</name>
</gene>
<feature type="domain" description="N-acetyltransferase" evidence="1">
    <location>
        <begin position="19"/>
        <end position="192"/>
    </location>
</feature>
<dbReference type="AlphaFoldDB" id="A0A4R0J0I9"/>
<proteinExistence type="predicted"/>
<comment type="caution">
    <text evidence="2">The sequence shown here is derived from an EMBL/GenBank/DDBJ whole genome shotgun (WGS) entry which is preliminary data.</text>
</comment>
<evidence type="ECO:0000259" key="1">
    <source>
        <dbReference type="PROSITE" id="PS51186"/>
    </source>
</evidence>
<name>A0A4R0J0I9_9ACTN</name>
<dbReference type="Proteomes" id="UP000293342">
    <property type="component" value="Unassembled WGS sequence"/>
</dbReference>
<protein>
    <submittedName>
        <fullName evidence="2">N-acetyltransferase</fullName>
    </submittedName>
</protein>
<dbReference type="PROSITE" id="PS51186">
    <property type="entry name" value="GNAT"/>
    <property type="match status" value="1"/>
</dbReference>
<dbReference type="CDD" id="cd04301">
    <property type="entry name" value="NAT_SF"/>
    <property type="match status" value="1"/>
</dbReference>
<accession>A0A4R0J0I9</accession>
<organism evidence="2 3">
    <name type="scientific">Kribbella capetownensis</name>
    <dbReference type="NCBI Taxonomy" id="1572659"/>
    <lineage>
        <taxon>Bacteria</taxon>
        <taxon>Bacillati</taxon>
        <taxon>Actinomycetota</taxon>
        <taxon>Actinomycetes</taxon>
        <taxon>Propionibacteriales</taxon>
        <taxon>Kribbellaceae</taxon>
        <taxon>Kribbella</taxon>
    </lineage>
</organism>
<dbReference type="InterPro" id="IPR016181">
    <property type="entry name" value="Acyl_CoA_acyltransferase"/>
</dbReference>
<dbReference type="GO" id="GO:0016747">
    <property type="term" value="F:acyltransferase activity, transferring groups other than amino-acyl groups"/>
    <property type="evidence" value="ECO:0007669"/>
    <property type="project" value="InterPro"/>
</dbReference>
<dbReference type="EMBL" id="SJKD01000014">
    <property type="protein sequence ID" value="TCC39127.1"/>
    <property type="molecule type" value="Genomic_DNA"/>
</dbReference>
<dbReference type="Pfam" id="PF00583">
    <property type="entry name" value="Acetyltransf_1"/>
    <property type="match status" value="1"/>
</dbReference>
<dbReference type="Gene3D" id="3.40.630.30">
    <property type="match status" value="1"/>
</dbReference>
<dbReference type="InterPro" id="IPR000182">
    <property type="entry name" value="GNAT_dom"/>
</dbReference>